<keyword evidence="4" id="KW-0574">Periplasm</keyword>
<dbReference type="STRING" id="28092.WM40_08490"/>
<dbReference type="PANTHER" id="PTHR38782:SF1">
    <property type="entry name" value="SIGMA-E FACTOR REGULATORY PROTEIN RSEB"/>
    <property type="match status" value="1"/>
</dbReference>
<dbReference type="PANTHER" id="PTHR38782">
    <property type="match status" value="1"/>
</dbReference>
<feature type="domain" description="MucB/RseB C-terminal" evidence="6">
    <location>
        <begin position="229"/>
        <end position="329"/>
    </location>
</feature>
<sequence length="346" mass="36665">MPATPTGTTNPRNATSAIAPASAKTLALLAGLNGAAKQRPYEGTFVFQRGAAVRSSRIVHVADSQGQFQRVDSLDGEARWVIEHDDDLYTYLPGSKTVVVDRRRKGQDNFPAMLSTDSAQVLQHYALSQDGTDRVAGVACVVLTLTPRDAYRFAYRLSVDPVTGLLIKAQTLDAQGQVLEQVAFSQIQQTTPDKATIQSLHAAVAAMAQGDAGTGWKVVRAPSADVDLAKAGWSLDPGVAGFRKMLELRRPMAARQAGAPPVPVDQAVFSDGVTAVSLFIEPVGTSDRKPGQGQSGATHLLAERHGDFWVTLIGEVPAETLRRFADAIQFTPVAVGGAKRGTVAPG</sequence>
<accession>A0A0F5K2I9</accession>
<feature type="domain" description="MucB/RseB N-terminal" evidence="5">
    <location>
        <begin position="27"/>
        <end position="191"/>
    </location>
</feature>
<keyword evidence="3" id="KW-0732">Signal</keyword>
<dbReference type="GO" id="GO:0045152">
    <property type="term" value="F:antisigma factor binding"/>
    <property type="evidence" value="ECO:0007669"/>
    <property type="project" value="TreeGrafter"/>
</dbReference>
<dbReference type="Pfam" id="PF03888">
    <property type="entry name" value="MucB_RseB"/>
    <property type="match status" value="1"/>
</dbReference>
<dbReference type="Proteomes" id="UP000033618">
    <property type="component" value="Unassembled WGS sequence"/>
</dbReference>
<protein>
    <recommendedName>
        <fullName evidence="9">Sugar dehydratase</fullName>
    </recommendedName>
</protein>
<evidence type="ECO:0000313" key="7">
    <source>
        <dbReference type="EMBL" id="KKB64140.1"/>
    </source>
</evidence>
<dbReference type="Gene3D" id="3.30.200.100">
    <property type="entry name" value="MucB/RseB, C-terminal domain"/>
    <property type="match status" value="1"/>
</dbReference>
<evidence type="ECO:0000313" key="8">
    <source>
        <dbReference type="Proteomes" id="UP000033618"/>
    </source>
</evidence>
<evidence type="ECO:0000259" key="5">
    <source>
        <dbReference type="Pfam" id="PF03888"/>
    </source>
</evidence>
<dbReference type="GO" id="GO:0032885">
    <property type="term" value="P:regulation of polysaccharide biosynthetic process"/>
    <property type="evidence" value="ECO:0007669"/>
    <property type="project" value="TreeGrafter"/>
</dbReference>
<evidence type="ECO:0000259" key="6">
    <source>
        <dbReference type="Pfam" id="PF17188"/>
    </source>
</evidence>
<dbReference type="Pfam" id="PF17188">
    <property type="entry name" value="MucB_RseB_C"/>
    <property type="match status" value="1"/>
</dbReference>
<dbReference type="InterPro" id="IPR005588">
    <property type="entry name" value="MucB_RseB"/>
</dbReference>
<name>A0A0F5K2I9_9BURK</name>
<dbReference type="Gene3D" id="2.50.20.10">
    <property type="entry name" value="Lipoprotein localisation LolA/LolB/LppX"/>
    <property type="match status" value="1"/>
</dbReference>
<proteinExistence type="inferred from homology"/>
<reference evidence="7 8" key="1">
    <citation type="submission" date="2015-03" db="EMBL/GenBank/DDBJ databases">
        <title>Draft Genome Sequence of Burkholderia andropogonis type strain ICMP2807, isolated from Sorghum bicolor.</title>
        <authorList>
            <person name="Lopes-Santos L."/>
            <person name="Castro D.B."/>
            <person name="Ottoboni L.M."/>
            <person name="Park D."/>
            <person name="Weirc B.S."/>
            <person name="Destefano S.A."/>
        </authorList>
    </citation>
    <scope>NUCLEOTIDE SEQUENCE [LARGE SCALE GENOMIC DNA]</scope>
    <source>
        <strain evidence="7 8">ICMP2807</strain>
    </source>
</reference>
<comment type="similarity">
    <text evidence="2">Belongs to the RseB family.</text>
</comment>
<gene>
    <name evidence="7" type="ORF">WM40_08490</name>
</gene>
<dbReference type="EMBL" id="LAQU01000006">
    <property type="protein sequence ID" value="KKB64140.1"/>
    <property type="molecule type" value="Genomic_DNA"/>
</dbReference>
<dbReference type="SUPFAM" id="SSF89392">
    <property type="entry name" value="Prokaryotic lipoproteins and lipoprotein localization factors"/>
    <property type="match status" value="1"/>
</dbReference>
<evidence type="ECO:0000256" key="3">
    <source>
        <dbReference type="ARBA" id="ARBA00022729"/>
    </source>
</evidence>
<dbReference type="InterPro" id="IPR029046">
    <property type="entry name" value="LolA/LolB/LppX"/>
</dbReference>
<comment type="subcellular location">
    <subcellularLocation>
        <location evidence="1">Periplasm</location>
    </subcellularLocation>
</comment>
<dbReference type="InterPro" id="IPR033436">
    <property type="entry name" value="MucB/RseB_C"/>
</dbReference>
<evidence type="ECO:0000256" key="2">
    <source>
        <dbReference type="ARBA" id="ARBA00008150"/>
    </source>
</evidence>
<dbReference type="InterPro" id="IPR033434">
    <property type="entry name" value="MucB/RseB_N"/>
</dbReference>
<dbReference type="InterPro" id="IPR038484">
    <property type="entry name" value="MucB/RseB_C_sf"/>
</dbReference>
<evidence type="ECO:0000256" key="1">
    <source>
        <dbReference type="ARBA" id="ARBA00004418"/>
    </source>
</evidence>
<evidence type="ECO:0000256" key="4">
    <source>
        <dbReference type="ARBA" id="ARBA00022764"/>
    </source>
</evidence>
<evidence type="ECO:0008006" key="9">
    <source>
        <dbReference type="Google" id="ProtNLM"/>
    </source>
</evidence>
<comment type="caution">
    <text evidence="7">The sequence shown here is derived from an EMBL/GenBank/DDBJ whole genome shotgun (WGS) entry which is preliminary data.</text>
</comment>
<dbReference type="PATRIC" id="fig|28092.6.peg.2007"/>
<organism evidence="7 8">
    <name type="scientific">Robbsia andropogonis</name>
    <dbReference type="NCBI Taxonomy" id="28092"/>
    <lineage>
        <taxon>Bacteria</taxon>
        <taxon>Pseudomonadati</taxon>
        <taxon>Pseudomonadota</taxon>
        <taxon>Betaproteobacteria</taxon>
        <taxon>Burkholderiales</taxon>
        <taxon>Burkholderiaceae</taxon>
        <taxon>Robbsia</taxon>
    </lineage>
</organism>
<dbReference type="CDD" id="cd16327">
    <property type="entry name" value="RseB"/>
    <property type="match status" value="1"/>
</dbReference>
<keyword evidence="8" id="KW-1185">Reference proteome</keyword>
<dbReference type="GO" id="GO:0030288">
    <property type="term" value="C:outer membrane-bounded periplasmic space"/>
    <property type="evidence" value="ECO:0007669"/>
    <property type="project" value="TreeGrafter"/>
</dbReference>
<dbReference type="AlphaFoldDB" id="A0A0F5K2I9"/>
<dbReference type="PIRSF" id="PIRSF005427">
    <property type="entry name" value="RseB"/>
    <property type="match status" value="1"/>
</dbReference>